<dbReference type="Pfam" id="PF07751">
    <property type="entry name" value="Abi_2"/>
    <property type="match status" value="1"/>
</dbReference>
<reference evidence="1 2" key="1">
    <citation type="submission" date="2019-06" db="EMBL/GenBank/DDBJ databases">
        <authorList>
            <person name="Rodrigo-Torres L."/>
            <person name="Arahal R. D."/>
            <person name="Lucena T."/>
        </authorList>
    </citation>
    <scope>NUCLEOTIDE SEQUENCE [LARGE SCALE GENOMIC DNA]</scope>
    <source>
        <strain evidence="1 2">INIA P508</strain>
    </source>
</reference>
<sequence>MSEKPFKTIDDQIKILKDRNLIILNETAAKKTLQDYGYYEIINGYKYPFLKDSSNDDIGYKPLATFEHIFELYQLDSNIRSSVMSAIEIFENSFKQSLAYNISKYISDDFSVYSNKENYSPGDINQYGKSDRDFLLKKLNNVQALDIEPYKHYRTKYNNVPPWILVKGLSLGSSMYLFSLLKDKNIKEAVIGRMMGFDPSIISGLDDLFKIKQVFSDSLTLILDYRNLAAHGGRVYNHRSDKHQISVYSPLLYASSISRTKFKNGYSRSSINALLLCLAIMENNDPYTHLFTWLKVWIAQYIKKYPDDASYLKESMEIGNLDIADMK</sequence>
<dbReference type="AlphaFoldDB" id="A0A508YWF8"/>
<dbReference type="EMBL" id="CABFNH010000059">
    <property type="protein sequence ID" value="VTZ94485.1"/>
    <property type="molecule type" value="Genomic_DNA"/>
</dbReference>
<accession>A0A508YWF8</accession>
<dbReference type="RefSeq" id="WP_143113605.1">
    <property type="nucleotide sequence ID" value="NZ_CABFNH010000059.1"/>
</dbReference>
<organism evidence="1 2">
    <name type="scientific">Limosilactobacillus mucosae</name>
    <name type="common">Lactobacillus mucosae</name>
    <dbReference type="NCBI Taxonomy" id="97478"/>
    <lineage>
        <taxon>Bacteria</taxon>
        <taxon>Bacillati</taxon>
        <taxon>Bacillota</taxon>
        <taxon>Bacilli</taxon>
        <taxon>Lactobacillales</taxon>
        <taxon>Lactobacillaceae</taxon>
        <taxon>Limosilactobacillus</taxon>
    </lineage>
</organism>
<gene>
    <name evidence="1" type="ORF">LMUP508_02185</name>
</gene>
<proteinExistence type="predicted"/>
<evidence type="ECO:0008006" key="3">
    <source>
        <dbReference type="Google" id="ProtNLM"/>
    </source>
</evidence>
<protein>
    <recommendedName>
        <fullName evidence="3">Abi family protein</fullName>
    </recommendedName>
</protein>
<dbReference type="InterPro" id="IPR011664">
    <property type="entry name" value="Abi_system_AbiD/AbiF-like"/>
</dbReference>
<name>A0A508YWF8_LIMMU</name>
<evidence type="ECO:0000313" key="1">
    <source>
        <dbReference type="EMBL" id="VTZ94485.1"/>
    </source>
</evidence>
<evidence type="ECO:0000313" key="2">
    <source>
        <dbReference type="Proteomes" id="UP000365705"/>
    </source>
</evidence>
<dbReference type="Proteomes" id="UP000365705">
    <property type="component" value="Unassembled WGS sequence"/>
</dbReference>